<dbReference type="Pfam" id="PF13621">
    <property type="entry name" value="Cupin_8"/>
    <property type="match status" value="1"/>
</dbReference>
<dbReference type="AlphaFoldDB" id="A0A6G0U212"/>
<gene>
    <name evidence="5" type="ORF">AGLY_003046</name>
</gene>
<dbReference type="OrthoDB" id="438164at2759"/>
<reference evidence="5 6" key="1">
    <citation type="submission" date="2019-08" db="EMBL/GenBank/DDBJ databases">
        <title>The genome of the soybean aphid Biotype 1, its phylome, world population structure and adaptation to the North American continent.</title>
        <authorList>
            <person name="Giordano R."/>
            <person name="Donthu R.K."/>
            <person name="Hernandez A.G."/>
            <person name="Wright C.L."/>
            <person name="Zimin A.V."/>
        </authorList>
    </citation>
    <scope>NUCLEOTIDE SEQUENCE [LARGE SCALE GENOMIC DNA]</scope>
    <source>
        <tissue evidence="5">Whole aphids</tissue>
    </source>
</reference>
<feature type="domain" description="JmjC" evidence="4">
    <location>
        <begin position="82"/>
        <end position="245"/>
    </location>
</feature>
<dbReference type="GO" id="GO:0005737">
    <property type="term" value="C:cytoplasm"/>
    <property type="evidence" value="ECO:0007669"/>
    <property type="project" value="UniProtKB-SubCell"/>
</dbReference>
<name>A0A6G0U212_APHGL</name>
<accession>A0A6G0U212</accession>
<comment type="function">
    <text evidence="3">May play a role in cellular stress response.</text>
</comment>
<evidence type="ECO:0000313" key="6">
    <source>
        <dbReference type="Proteomes" id="UP000475862"/>
    </source>
</evidence>
<evidence type="ECO:0000259" key="4">
    <source>
        <dbReference type="PROSITE" id="PS51184"/>
    </source>
</evidence>
<organism evidence="5 6">
    <name type="scientific">Aphis glycines</name>
    <name type="common">Soybean aphid</name>
    <dbReference type="NCBI Taxonomy" id="307491"/>
    <lineage>
        <taxon>Eukaryota</taxon>
        <taxon>Metazoa</taxon>
        <taxon>Ecdysozoa</taxon>
        <taxon>Arthropoda</taxon>
        <taxon>Hexapoda</taxon>
        <taxon>Insecta</taxon>
        <taxon>Pterygota</taxon>
        <taxon>Neoptera</taxon>
        <taxon>Paraneoptera</taxon>
        <taxon>Hemiptera</taxon>
        <taxon>Sternorrhyncha</taxon>
        <taxon>Aphidomorpha</taxon>
        <taxon>Aphidoidea</taxon>
        <taxon>Aphididae</taxon>
        <taxon>Aphidini</taxon>
        <taxon>Aphis</taxon>
        <taxon>Aphis</taxon>
    </lineage>
</organism>
<keyword evidence="6" id="KW-1185">Reference proteome</keyword>
<comment type="caution">
    <text evidence="5">The sequence shown here is derived from an EMBL/GenBank/DDBJ whole genome shotgun (WGS) entry which is preliminary data.</text>
</comment>
<dbReference type="InterPro" id="IPR003347">
    <property type="entry name" value="JmjC_dom"/>
</dbReference>
<proteinExistence type="predicted"/>
<evidence type="ECO:0000256" key="3">
    <source>
        <dbReference type="ARBA" id="ARBA00037342"/>
    </source>
</evidence>
<dbReference type="PANTHER" id="PTHR12461">
    <property type="entry name" value="HYPOXIA-INDUCIBLE FACTOR 1 ALPHA INHIBITOR-RELATED"/>
    <property type="match status" value="1"/>
</dbReference>
<dbReference type="PROSITE" id="PS51184">
    <property type="entry name" value="JMJC"/>
    <property type="match status" value="1"/>
</dbReference>
<dbReference type="Gene3D" id="2.60.120.10">
    <property type="entry name" value="Jelly Rolls"/>
    <property type="match status" value="1"/>
</dbReference>
<evidence type="ECO:0000256" key="2">
    <source>
        <dbReference type="ARBA" id="ARBA00022490"/>
    </source>
</evidence>
<comment type="subcellular location">
    <subcellularLocation>
        <location evidence="1">Cytoplasm</location>
    </subcellularLocation>
</comment>
<dbReference type="InterPro" id="IPR014710">
    <property type="entry name" value="RmlC-like_jellyroll"/>
</dbReference>
<dbReference type="PANTHER" id="PTHR12461:SF43">
    <property type="entry name" value="HSPB1-ASSOCIATED PROTEIN 1"/>
    <property type="match status" value="1"/>
</dbReference>
<evidence type="ECO:0000256" key="1">
    <source>
        <dbReference type="ARBA" id="ARBA00004496"/>
    </source>
</evidence>
<dbReference type="SUPFAM" id="SSF51197">
    <property type="entry name" value="Clavaminate synthase-like"/>
    <property type="match status" value="1"/>
</dbReference>
<dbReference type="InterPro" id="IPR041667">
    <property type="entry name" value="Cupin_8"/>
</dbReference>
<dbReference type="EMBL" id="VYZN01000009">
    <property type="protein sequence ID" value="KAE9543135.1"/>
    <property type="molecule type" value="Genomic_DNA"/>
</dbReference>
<protein>
    <recommendedName>
        <fullName evidence="4">JmjC domain-containing protein</fullName>
    </recommendedName>
</protein>
<evidence type="ECO:0000313" key="5">
    <source>
        <dbReference type="EMBL" id="KAE9543135.1"/>
    </source>
</evidence>
<dbReference type="Proteomes" id="UP000475862">
    <property type="component" value="Unassembled WGS sequence"/>
</dbReference>
<sequence length="378" mass="43642">MNNIKNFIESSRVPIVFNNMLDDWDPFKWDLDKWNSTFEHQSLDCRKGRITCTQEPLWESKCLHESHSFSEIINMSNNIENSGYWLYFDYKYIGEKVDENIFKSISWKKFGYENLGPKDSTLWIGSIGAHTPCHQDLYGINLVAQVCGKKRWILMPPEMGKYLKPSRIPYEESSCYSKINFSCPDNIQNIDDACKCVTVVLSPGDVLIVPHKWWHYVENLTTAISINTWIQIPKYDNKARLSESVVRFMVSSVCSGVSKNIQMALLNPNEKCSSSMTAESINFIDQSIKIIQTEEDTTDSEEPNSTLPIKYQFKTYEPDQCLSKVKFDTKYHRHNHTPSSSKPDLNTDISHRLLDSLCNDTVINQIVNSLIKKDEKLS</sequence>
<dbReference type="SMART" id="SM00558">
    <property type="entry name" value="JmjC"/>
    <property type="match status" value="1"/>
</dbReference>
<keyword evidence="2" id="KW-0963">Cytoplasm</keyword>